<evidence type="ECO:0000256" key="11">
    <source>
        <dbReference type="ARBA" id="ARBA00023235"/>
    </source>
</evidence>
<evidence type="ECO:0000256" key="9">
    <source>
        <dbReference type="ARBA" id="ARBA00023125"/>
    </source>
</evidence>
<proteinExistence type="inferred from homology"/>
<evidence type="ECO:0000313" key="18">
    <source>
        <dbReference type="EMBL" id="AOW80894.1"/>
    </source>
</evidence>
<comment type="similarity">
    <text evidence="1">Belongs to the helicase family. UvrD subfamily.</text>
</comment>
<evidence type="ECO:0000256" key="8">
    <source>
        <dbReference type="ARBA" id="ARBA00022840"/>
    </source>
</evidence>
<dbReference type="GO" id="GO:0000725">
    <property type="term" value="P:recombinational repair"/>
    <property type="evidence" value="ECO:0007669"/>
    <property type="project" value="TreeGrafter"/>
</dbReference>
<evidence type="ECO:0000256" key="1">
    <source>
        <dbReference type="ARBA" id="ARBA00009922"/>
    </source>
</evidence>
<dbReference type="Gene3D" id="1.10.486.10">
    <property type="entry name" value="PCRA, domain 4"/>
    <property type="match status" value="1"/>
</dbReference>
<name>A0A1D8S6B3_9EURY</name>
<dbReference type="Gene3D" id="3.40.50.300">
    <property type="entry name" value="P-loop containing nucleotide triphosphate hydrolases"/>
    <property type="match status" value="4"/>
</dbReference>
<feature type="domain" description="UvrD-like helicase ATP-binding" evidence="16">
    <location>
        <begin position="4"/>
        <end position="395"/>
    </location>
</feature>
<dbReference type="Pfam" id="PF12705">
    <property type="entry name" value="PDDEXK_1"/>
    <property type="match status" value="1"/>
</dbReference>
<dbReference type="RefSeq" id="WP_070365554.1">
    <property type="nucleotide sequence ID" value="NZ_CP016070.1"/>
</dbReference>
<dbReference type="InterPro" id="IPR027417">
    <property type="entry name" value="P-loop_NTPase"/>
</dbReference>
<keyword evidence="5 15" id="KW-0378">Hydrolase</keyword>
<dbReference type="Pfam" id="PF13361">
    <property type="entry name" value="UvrD_C"/>
    <property type="match status" value="2"/>
</dbReference>
<dbReference type="InterPro" id="IPR011335">
    <property type="entry name" value="Restrct_endonuc-II-like"/>
</dbReference>
<dbReference type="EC" id="5.6.2.4" evidence="13"/>
<evidence type="ECO:0000256" key="15">
    <source>
        <dbReference type="PROSITE-ProRule" id="PRU00560"/>
    </source>
</evidence>
<dbReference type="Pfam" id="PF00580">
    <property type="entry name" value="UvrD-helicase"/>
    <property type="match status" value="1"/>
</dbReference>
<accession>A0A1D8S6B3</accession>
<evidence type="ECO:0000256" key="7">
    <source>
        <dbReference type="ARBA" id="ARBA00022839"/>
    </source>
</evidence>
<dbReference type="Gene3D" id="3.90.320.10">
    <property type="match status" value="1"/>
</dbReference>
<keyword evidence="7" id="KW-0269">Exonuclease</keyword>
<organism evidence="18 19">
    <name type="scientific">Halodesulfurarchaeum formicicum</name>
    <dbReference type="NCBI Taxonomy" id="1873524"/>
    <lineage>
        <taxon>Archaea</taxon>
        <taxon>Methanobacteriati</taxon>
        <taxon>Methanobacteriota</taxon>
        <taxon>Stenosarchaea group</taxon>
        <taxon>Halobacteria</taxon>
        <taxon>Halobacteriales</taxon>
        <taxon>Halobacteriaceae</taxon>
        <taxon>Halodesulfurarchaeum</taxon>
    </lineage>
</organism>
<dbReference type="GeneID" id="29829712"/>
<dbReference type="InterPro" id="IPR014017">
    <property type="entry name" value="DNA_helicase_UvrD-like_C"/>
</dbReference>
<dbReference type="InterPro" id="IPR014016">
    <property type="entry name" value="UvrD-like_ATP-bd"/>
</dbReference>
<evidence type="ECO:0000256" key="2">
    <source>
        <dbReference type="ARBA" id="ARBA00022722"/>
    </source>
</evidence>
<dbReference type="AlphaFoldDB" id="A0A1D8S6B3"/>
<dbReference type="Proteomes" id="UP000185608">
    <property type="component" value="Chromosome"/>
</dbReference>
<gene>
    <name evidence="18" type="ORF">HTSR_1724</name>
</gene>
<evidence type="ECO:0000259" key="16">
    <source>
        <dbReference type="PROSITE" id="PS51198"/>
    </source>
</evidence>
<keyword evidence="10" id="KW-0234">DNA repair</keyword>
<dbReference type="PANTHER" id="PTHR11070">
    <property type="entry name" value="UVRD / RECB / PCRA DNA HELICASE FAMILY MEMBER"/>
    <property type="match status" value="1"/>
</dbReference>
<keyword evidence="2" id="KW-0540">Nuclease</keyword>
<keyword evidence="8 15" id="KW-0067">ATP-binding</keyword>
<evidence type="ECO:0000256" key="14">
    <source>
        <dbReference type="ARBA" id="ARBA00048988"/>
    </source>
</evidence>
<protein>
    <recommendedName>
        <fullName evidence="13">DNA 3'-5' helicase</fullName>
        <ecNumber evidence="13">5.6.2.4</ecNumber>
    </recommendedName>
</protein>
<dbReference type="PATRIC" id="fig|1855411.3.peg.1734"/>
<sequence length="956" mass="106802">MSDLEPNAQQQRLIDETEGTYLVDAGAGTGKTLAVTRRYANIIDQPGVEPDDVLLATFTTSAATEMRERIVEHSGYGLQELADAPIRTFHSHAHHILDEHGYAAPRHLGIDDRITGSTRLIEDELVEKELFREFLGQFRDAHPEYAEQFRAIEDHLELLDLVTQLAAKGVIPTREGWYRDSESHLKGAFEVFERQFDAMNQPRNGGRKQSPLREKLGRYGKNKTYLPDAPTKADLRGGRGTKQLDPSIAKRVFDANRSALTDFVHDVYFEYLAFALGRNFLNFGFLQVLAYVLLLEDHDLRARLEFEYVMVDEFQDTSEIQFKLALLLAGTENFAAVGDWKQSIYAFQYADVDNIRQFEKRLQRFSASLNDDSTRVNFESPEVTAIRLSENYRSTQSILDFSKHALTVPATDTEAVENVALGDADALSSNAPFDQTHIEAIQHEAEHEAVLAKIQDIVGNDAYSVADGDGNPREPEYGDIAVLTRTREYGRELLRTAEQYDFPMAYDGGVELFRTDPAKVLLAWLRILESNADRGWAVVLEAAGYTLDEIDHVLSTGDYPAAMTGFRSTLAAMDTVASVARRVFDRYGFHGEYADVILDTIESVHQATTVTRGDLIRFITRAIDTGATHEVATSAGEDSVTVQTIHAAKGLEYPIVVMANMNESRFPPSTRDSNAIRYEESVGLRQRKIYAEVGEYPHVYDNWRDDVLRHCLPDGYDEERRLLYVAITRAKQHLVFAGGEDPNPFLESLPVELDEGRTDVAEVTEETTTQAQLPFTVSPPDGPVGLNAHDLMDESVFEEAGAGETSSGSGGVDFGTRVHEFAEQYARDGSGEPETEDEKRIADFIDSLDGELSVEAPVTLPLTIDDQRVTIAGIVDLVHVTPNRVAIIDYKTDRSRRGVPEYAIQLSVYYHVLASVYPDRSVDASLYFTADGERVPVEPTPISQLRTRARDLISNS</sequence>
<dbReference type="STRING" id="1873524.HSR6_1794"/>
<keyword evidence="6 15" id="KW-0347">Helicase</keyword>
<dbReference type="KEGG" id="halh:HTSR_1724"/>
<dbReference type="InterPro" id="IPR011604">
    <property type="entry name" value="PDDEXK-like_dom_sf"/>
</dbReference>
<evidence type="ECO:0000256" key="5">
    <source>
        <dbReference type="ARBA" id="ARBA00022801"/>
    </source>
</evidence>
<dbReference type="SUPFAM" id="SSF52540">
    <property type="entry name" value="P-loop containing nucleoside triphosphate hydrolases"/>
    <property type="match status" value="1"/>
</dbReference>
<dbReference type="GO" id="GO:0005524">
    <property type="term" value="F:ATP binding"/>
    <property type="evidence" value="ECO:0007669"/>
    <property type="project" value="UniProtKB-UniRule"/>
</dbReference>
<dbReference type="PANTHER" id="PTHR11070:SF2">
    <property type="entry name" value="ATP-DEPENDENT DNA HELICASE SRS2"/>
    <property type="match status" value="1"/>
</dbReference>
<dbReference type="InterPro" id="IPR013986">
    <property type="entry name" value="DExx_box_DNA_helicase_dom_sf"/>
</dbReference>
<feature type="domain" description="UvrD-like helicase C-terminal" evidence="17">
    <location>
        <begin position="396"/>
        <end position="650"/>
    </location>
</feature>
<keyword evidence="9" id="KW-0238">DNA-binding</keyword>
<evidence type="ECO:0000313" key="19">
    <source>
        <dbReference type="Proteomes" id="UP000185608"/>
    </source>
</evidence>
<keyword evidence="4" id="KW-0227">DNA damage</keyword>
<keyword evidence="11" id="KW-0413">Isomerase</keyword>
<dbReference type="GO" id="GO:0003677">
    <property type="term" value="F:DNA binding"/>
    <property type="evidence" value="ECO:0007669"/>
    <property type="project" value="UniProtKB-KW"/>
</dbReference>
<dbReference type="PROSITE" id="PS51217">
    <property type="entry name" value="UVRD_HELICASE_CTER"/>
    <property type="match status" value="1"/>
</dbReference>
<dbReference type="CDD" id="cd17932">
    <property type="entry name" value="DEXQc_UvrD"/>
    <property type="match status" value="1"/>
</dbReference>
<dbReference type="GO" id="GO:0043138">
    <property type="term" value="F:3'-5' DNA helicase activity"/>
    <property type="evidence" value="ECO:0007669"/>
    <property type="project" value="UniProtKB-EC"/>
</dbReference>
<comment type="catalytic activity">
    <reaction evidence="12">
        <text>Couples ATP hydrolysis with the unwinding of duplex DNA by translocating in the 3'-5' direction.</text>
        <dbReference type="EC" id="5.6.2.4"/>
    </reaction>
</comment>
<dbReference type="SUPFAM" id="SSF52980">
    <property type="entry name" value="Restriction endonuclease-like"/>
    <property type="match status" value="1"/>
</dbReference>
<dbReference type="InterPro" id="IPR038726">
    <property type="entry name" value="PDDEXK_AddAB-type"/>
</dbReference>
<evidence type="ECO:0000256" key="3">
    <source>
        <dbReference type="ARBA" id="ARBA00022741"/>
    </source>
</evidence>
<evidence type="ECO:0000256" key="6">
    <source>
        <dbReference type="ARBA" id="ARBA00022806"/>
    </source>
</evidence>
<evidence type="ECO:0000256" key="12">
    <source>
        <dbReference type="ARBA" id="ARBA00034617"/>
    </source>
</evidence>
<dbReference type="GO" id="GO:0004527">
    <property type="term" value="F:exonuclease activity"/>
    <property type="evidence" value="ECO:0007669"/>
    <property type="project" value="UniProtKB-KW"/>
</dbReference>
<feature type="binding site" evidence="15">
    <location>
        <begin position="25"/>
        <end position="32"/>
    </location>
    <ligand>
        <name>ATP</name>
        <dbReference type="ChEBI" id="CHEBI:30616"/>
    </ligand>
</feature>
<dbReference type="PROSITE" id="PS51198">
    <property type="entry name" value="UVRD_HELICASE_ATP_BIND"/>
    <property type="match status" value="1"/>
</dbReference>
<dbReference type="Gene3D" id="1.10.10.160">
    <property type="match status" value="1"/>
</dbReference>
<keyword evidence="3 15" id="KW-0547">Nucleotide-binding</keyword>
<dbReference type="InterPro" id="IPR000212">
    <property type="entry name" value="DNA_helicase_UvrD/REP"/>
</dbReference>
<dbReference type="EMBL" id="CP016070">
    <property type="protein sequence ID" value="AOW80894.1"/>
    <property type="molecule type" value="Genomic_DNA"/>
</dbReference>
<evidence type="ECO:0000259" key="17">
    <source>
        <dbReference type="PROSITE" id="PS51217"/>
    </source>
</evidence>
<reference evidence="18 19" key="1">
    <citation type="submission" date="2016-06" db="EMBL/GenBank/DDBJ databases">
        <title>Discovery of anaerobic lithoheterotrophic haloarchaeon capable of sulfur respiration by hydrogen and formate.</title>
        <authorList>
            <person name="Sorokin D.Y."/>
            <person name="Kublanov I.V."/>
            <person name="Roman P."/>
            <person name="Sinninghe Damste J.S."/>
            <person name="Golyshin P.N."/>
            <person name="Rojo D."/>
            <person name="Ciordia S."/>
            <person name="Mena Md.C."/>
            <person name="Ferrer M."/>
            <person name="Smedile F."/>
            <person name="Messina E."/>
            <person name="La Cono V."/>
            <person name="Yakimov M.M."/>
        </authorList>
    </citation>
    <scope>NUCLEOTIDE SEQUENCE [LARGE SCALE GENOMIC DNA]</scope>
    <source>
        <strain evidence="18 19">HTSR1</strain>
    </source>
</reference>
<evidence type="ECO:0000256" key="13">
    <source>
        <dbReference type="ARBA" id="ARBA00034808"/>
    </source>
</evidence>
<evidence type="ECO:0000256" key="10">
    <source>
        <dbReference type="ARBA" id="ARBA00023204"/>
    </source>
</evidence>
<comment type="catalytic activity">
    <reaction evidence="14">
        <text>ATP + H2O = ADP + phosphate + H(+)</text>
        <dbReference type="Rhea" id="RHEA:13065"/>
        <dbReference type="ChEBI" id="CHEBI:15377"/>
        <dbReference type="ChEBI" id="CHEBI:15378"/>
        <dbReference type="ChEBI" id="CHEBI:30616"/>
        <dbReference type="ChEBI" id="CHEBI:43474"/>
        <dbReference type="ChEBI" id="CHEBI:456216"/>
        <dbReference type="EC" id="5.6.2.4"/>
    </reaction>
</comment>
<evidence type="ECO:0000256" key="4">
    <source>
        <dbReference type="ARBA" id="ARBA00022763"/>
    </source>
</evidence>